<dbReference type="EMBL" id="CADCSY010000103">
    <property type="protein sequence ID" value="CAA9251941.1"/>
    <property type="molecule type" value="Genomic_DNA"/>
</dbReference>
<feature type="non-terminal residue" evidence="2">
    <location>
        <position position="1"/>
    </location>
</feature>
<protein>
    <submittedName>
        <fullName evidence="2">Uncharacterized protein</fullName>
    </submittedName>
</protein>
<reference evidence="2" key="1">
    <citation type="submission" date="2020-02" db="EMBL/GenBank/DDBJ databases">
        <authorList>
            <person name="Meier V. D."/>
        </authorList>
    </citation>
    <scope>NUCLEOTIDE SEQUENCE</scope>
    <source>
        <strain evidence="2">AVDCRST_MAG20</strain>
    </source>
</reference>
<evidence type="ECO:0000313" key="2">
    <source>
        <dbReference type="EMBL" id="CAA9251941.1"/>
    </source>
</evidence>
<gene>
    <name evidence="2" type="ORF">AVDCRST_MAG20-2254</name>
</gene>
<feature type="region of interest" description="Disordered" evidence="1">
    <location>
        <begin position="1"/>
        <end position="43"/>
    </location>
</feature>
<proteinExistence type="predicted"/>
<sequence>AAQGLGERAPGPNASSGDCGPERPRPGGVSTTSPRSARMCHRV</sequence>
<evidence type="ECO:0000256" key="1">
    <source>
        <dbReference type="SAM" id="MobiDB-lite"/>
    </source>
</evidence>
<name>A0A6J4IJ68_9ACTN</name>
<feature type="non-terminal residue" evidence="2">
    <location>
        <position position="43"/>
    </location>
</feature>
<organism evidence="2">
    <name type="scientific">uncultured Acidimicrobiales bacterium</name>
    <dbReference type="NCBI Taxonomy" id="310071"/>
    <lineage>
        <taxon>Bacteria</taxon>
        <taxon>Bacillati</taxon>
        <taxon>Actinomycetota</taxon>
        <taxon>Acidimicrobiia</taxon>
        <taxon>Acidimicrobiales</taxon>
        <taxon>environmental samples</taxon>
    </lineage>
</organism>
<accession>A0A6J4IJ68</accession>
<dbReference type="AlphaFoldDB" id="A0A6J4IJ68"/>